<feature type="binding site" evidence="15">
    <location>
        <begin position="166"/>
        <end position="167"/>
    </location>
    <ligand>
        <name>NADP(+)</name>
        <dbReference type="ChEBI" id="CHEBI:58349"/>
    </ligand>
</feature>
<dbReference type="Pfam" id="PF02774">
    <property type="entry name" value="Semialdhyde_dhC"/>
    <property type="match status" value="1"/>
</dbReference>
<evidence type="ECO:0000313" key="18">
    <source>
        <dbReference type="Proteomes" id="UP001431693"/>
    </source>
</evidence>
<feature type="binding site" evidence="15">
    <location>
        <position position="163"/>
    </location>
    <ligand>
        <name>substrate</name>
    </ligand>
</feature>
<dbReference type="EC" id="1.2.1.11" evidence="6 15"/>
<evidence type="ECO:0000256" key="9">
    <source>
        <dbReference type="ARBA" id="ARBA00022857"/>
    </source>
</evidence>
<comment type="caution">
    <text evidence="17">The sequence shown here is derived from an EMBL/GenBank/DDBJ whole genome shotgun (WGS) entry which is preliminary data.</text>
</comment>
<evidence type="ECO:0000256" key="2">
    <source>
        <dbReference type="ARBA" id="ARBA00005076"/>
    </source>
</evidence>
<dbReference type="HAMAP" id="MF_02121">
    <property type="entry name" value="ASADH"/>
    <property type="match status" value="1"/>
</dbReference>
<dbReference type="InterPro" id="IPR012080">
    <property type="entry name" value="Asp_semialdehyde_DH"/>
</dbReference>
<dbReference type="GO" id="GO:0004073">
    <property type="term" value="F:aspartate-semialdehyde dehydrogenase activity"/>
    <property type="evidence" value="ECO:0007669"/>
    <property type="project" value="UniProtKB-EC"/>
</dbReference>
<dbReference type="PROSITE" id="PS01103">
    <property type="entry name" value="ASD"/>
    <property type="match status" value="1"/>
</dbReference>
<keyword evidence="12 15" id="KW-0457">Lysine biosynthesis</keyword>
<dbReference type="EMBL" id="JASJEX010000004">
    <property type="protein sequence ID" value="MDJ1130052.1"/>
    <property type="molecule type" value="Genomic_DNA"/>
</dbReference>
<keyword evidence="9 15" id="KW-0521">NADP</keyword>
<comment type="subunit">
    <text evidence="5 15">Homodimer.</text>
</comment>
<feature type="active site" description="Proton acceptor" evidence="15">
    <location>
        <position position="250"/>
    </location>
</feature>
<evidence type="ECO:0000259" key="16">
    <source>
        <dbReference type="SMART" id="SM00859"/>
    </source>
</evidence>
<feature type="active site" description="Acyl-thioester intermediate" evidence="15">
    <location>
        <position position="136"/>
    </location>
</feature>
<comment type="function">
    <text evidence="15">Catalyzes the NADPH-dependent formation of L-aspartate-semialdehyde (L-ASA) by the reductive dephosphorylation of L-aspartyl-4-phosphate.</text>
</comment>
<dbReference type="PIRSF" id="PIRSF000148">
    <property type="entry name" value="ASA_dh"/>
    <property type="match status" value="1"/>
</dbReference>
<evidence type="ECO:0000256" key="12">
    <source>
        <dbReference type="ARBA" id="ARBA00023154"/>
    </source>
</evidence>
<dbReference type="NCBIfam" id="TIGR01296">
    <property type="entry name" value="asd_B"/>
    <property type="match status" value="1"/>
</dbReference>
<feature type="binding site" evidence="15">
    <location>
        <begin position="19"/>
        <end position="22"/>
    </location>
    <ligand>
        <name>NADP(+)</name>
        <dbReference type="ChEBI" id="CHEBI:58349"/>
    </ligand>
</feature>
<dbReference type="InterPro" id="IPR000319">
    <property type="entry name" value="Asp-semialdehyde_DH_CS"/>
</dbReference>
<protein>
    <recommendedName>
        <fullName evidence="6 15">Aspartate-semialdehyde dehydrogenase</fullName>
        <shortName evidence="15">ASA dehydrogenase</shortName>
        <shortName evidence="15">ASADH</shortName>
        <ecNumber evidence="6 15">1.2.1.11</ecNumber>
    </recommendedName>
    <alternativeName>
        <fullName evidence="15">Aspartate-beta-semialdehyde dehydrogenase</fullName>
    </alternativeName>
</protein>
<dbReference type="RefSeq" id="WP_283713202.1">
    <property type="nucleotide sequence ID" value="NZ_JASJEW010000003.1"/>
</dbReference>
<comment type="caution">
    <text evidence="15">Lacks conserved residue(s) required for the propagation of feature annotation.</text>
</comment>
<accession>A0ABT6ZLX8</accession>
<dbReference type="Pfam" id="PF01118">
    <property type="entry name" value="Semialdhyde_dh"/>
    <property type="match status" value="1"/>
</dbReference>
<feature type="binding site" evidence="15">
    <location>
        <position position="243"/>
    </location>
    <ligand>
        <name>substrate</name>
    </ligand>
</feature>
<evidence type="ECO:0000256" key="10">
    <source>
        <dbReference type="ARBA" id="ARBA00022915"/>
    </source>
</evidence>
<dbReference type="PANTHER" id="PTHR46278:SF2">
    <property type="entry name" value="ASPARTATE-SEMIALDEHYDE DEHYDROGENASE"/>
    <property type="match status" value="1"/>
</dbReference>
<comment type="pathway">
    <text evidence="1 15">Amino-acid biosynthesis; L-methionine biosynthesis via de novo pathway; L-homoserine from L-aspartate: step 2/3.</text>
</comment>
<keyword evidence="8 15" id="KW-0791">Threonine biosynthesis</keyword>
<dbReference type="SUPFAM" id="SSF55347">
    <property type="entry name" value="Glyceraldehyde-3-phosphate dehydrogenase-like, C-terminal domain"/>
    <property type="match status" value="1"/>
</dbReference>
<evidence type="ECO:0000256" key="1">
    <source>
        <dbReference type="ARBA" id="ARBA00005021"/>
    </source>
</evidence>
<dbReference type="Gene3D" id="3.40.50.720">
    <property type="entry name" value="NAD(P)-binding Rossmann-like Domain"/>
    <property type="match status" value="1"/>
</dbReference>
<name>A0ABT6ZLX8_9ACTN</name>
<sequence length="343" mass="36595">MGLADRGPQGPNVAILGATGAVGRQMMQCLQERHFPLGELRLLASARSAGQQMCWNGRMITIQEATPESFEGIDLVLGAAENDVAERLLPHAVKAGAVVVDNSSAYRLDPEVPLVVPEVNPEDVAWNTGIIANPNCSTIIALVCLAPLDRAAGLNRVVCSTYQAASGAGMPGIEQLETENAAIVEGRKVPAPRVFPYQLAYNLIPQIGGFDAAGYTSEEMKMQNEGRKILHNDGLAVNCTCVRVPVARSHSESITVELDSPLTPDEARVVLAAAPGVRVVDDPSCREYPMPLDTSEQDLVYVGRIREDISAPEGTNGLTFWCCGDQIRKGAATNAVQIAELLL</sequence>
<keyword evidence="13 15" id="KW-0486">Methionine biosynthesis</keyword>
<organism evidence="17 18">
    <name type="scientific">Kribbibacterium absianum</name>
    <dbReference type="NCBI Taxonomy" id="3044210"/>
    <lineage>
        <taxon>Bacteria</taxon>
        <taxon>Bacillati</taxon>
        <taxon>Actinomycetota</taxon>
        <taxon>Coriobacteriia</taxon>
        <taxon>Coriobacteriales</taxon>
        <taxon>Kribbibacteriaceae</taxon>
        <taxon>Kribbibacterium</taxon>
    </lineage>
</organism>
<evidence type="ECO:0000256" key="14">
    <source>
        <dbReference type="ARBA" id="ARBA00047891"/>
    </source>
</evidence>
<dbReference type="SUPFAM" id="SSF51735">
    <property type="entry name" value="NAD(P)-binding Rossmann-fold domains"/>
    <property type="match status" value="1"/>
</dbReference>
<dbReference type="InterPro" id="IPR036291">
    <property type="entry name" value="NAD(P)-bd_dom_sf"/>
</dbReference>
<evidence type="ECO:0000256" key="13">
    <source>
        <dbReference type="ARBA" id="ARBA00023167"/>
    </source>
</evidence>
<evidence type="ECO:0000313" key="17">
    <source>
        <dbReference type="EMBL" id="MDJ1130052.1"/>
    </source>
</evidence>
<keyword evidence="18" id="KW-1185">Reference proteome</keyword>
<feature type="binding site" evidence="15">
    <location>
        <begin position="47"/>
        <end position="48"/>
    </location>
    <ligand>
        <name>NADP(+)</name>
        <dbReference type="ChEBI" id="CHEBI:58349"/>
    </ligand>
</feature>
<feature type="domain" description="Semialdehyde dehydrogenase NAD-binding" evidence="16">
    <location>
        <begin position="12"/>
        <end position="127"/>
    </location>
</feature>
<keyword evidence="11 15" id="KW-0560">Oxidoreductase</keyword>
<keyword evidence="7 15" id="KW-0028">Amino-acid biosynthesis</keyword>
<dbReference type="NCBIfam" id="NF011456">
    <property type="entry name" value="PRK14874.1"/>
    <property type="match status" value="1"/>
</dbReference>
<keyword evidence="10 15" id="KW-0220">Diaminopimelate biosynthesis</keyword>
<evidence type="ECO:0000256" key="5">
    <source>
        <dbReference type="ARBA" id="ARBA00011738"/>
    </source>
</evidence>
<evidence type="ECO:0000256" key="7">
    <source>
        <dbReference type="ARBA" id="ARBA00022605"/>
    </source>
</evidence>
<dbReference type="InterPro" id="IPR005986">
    <property type="entry name" value="Asp_semialdehyde_DH_beta"/>
</dbReference>
<evidence type="ECO:0000256" key="6">
    <source>
        <dbReference type="ARBA" id="ARBA00013120"/>
    </source>
</evidence>
<feature type="binding site" evidence="15">
    <location>
        <position position="107"/>
    </location>
    <ligand>
        <name>phosphate</name>
        <dbReference type="ChEBI" id="CHEBI:43474"/>
    </ligand>
</feature>
<evidence type="ECO:0000256" key="4">
    <source>
        <dbReference type="ARBA" id="ARBA00010584"/>
    </source>
</evidence>
<feature type="binding site" evidence="15">
    <location>
        <position position="326"/>
    </location>
    <ligand>
        <name>NADP(+)</name>
        <dbReference type="ChEBI" id="CHEBI:58349"/>
    </ligand>
</feature>
<dbReference type="CDD" id="cd18131">
    <property type="entry name" value="ASADH_C_bac_euk_like"/>
    <property type="match status" value="1"/>
</dbReference>
<dbReference type="SMART" id="SM00859">
    <property type="entry name" value="Semialdhyde_dh"/>
    <property type="match status" value="1"/>
</dbReference>
<dbReference type="PANTHER" id="PTHR46278">
    <property type="entry name" value="DEHYDROGENASE, PUTATIVE-RELATED"/>
    <property type="match status" value="1"/>
</dbReference>
<dbReference type="CDD" id="cd02316">
    <property type="entry name" value="VcASADH2_like_N"/>
    <property type="match status" value="1"/>
</dbReference>
<comment type="catalytic activity">
    <reaction evidence="14 15">
        <text>L-aspartate 4-semialdehyde + phosphate + NADP(+) = 4-phospho-L-aspartate + NADPH + H(+)</text>
        <dbReference type="Rhea" id="RHEA:24284"/>
        <dbReference type="ChEBI" id="CHEBI:15378"/>
        <dbReference type="ChEBI" id="CHEBI:43474"/>
        <dbReference type="ChEBI" id="CHEBI:57535"/>
        <dbReference type="ChEBI" id="CHEBI:57783"/>
        <dbReference type="ChEBI" id="CHEBI:58349"/>
        <dbReference type="ChEBI" id="CHEBI:537519"/>
        <dbReference type="EC" id="1.2.1.11"/>
    </reaction>
</comment>
<reference evidence="17" key="1">
    <citation type="submission" date="2023-05" db="EMBL/GenBank/DDBJ databases">
        <title>[olsenella] sp. nov., isolated from a pig farm feces dump.</title>
        <authorList>
            <person name="Chang Y.-H."/>
        </authorList>
    </citation>
    <scope>NUCLEOTIDE SEQUENCE</scope>
    <source>
        <strain evidence="17">YH-ols2217</strain>
    </source>
</reference>
<dbReference type="InterPro" id="IPR000534">
    <property type="entry name" value="Semialdehyde_DH_NAD-bd"/>
</dbReference>
<dbReference type="Proteomes" id="UP001431693">
    <property type="component" value="Unassembled WGS sequence"/>
</dbReference>
<comment type="pathway">
    <text evidence="2 15">Amino-acid biosynthesis; L-lysine biosynthesis via DAP pathway; (S)-tetrahydrodipicolinate from L-aspartate: step 2/4.</text>
</comment>
<evidence type="ECO:0000256" key="8">
    <source>
        <dbReference type="ARBA" id="ARBA00022697"/>
    </source>
</evidence>
<dbReference type="Gene3D" id="3.30.360.10">
    <property type="entry name" value="Dihydrodipicolinate Reductase, domain 2"/>
    <property type="match status" value="1"/>
</dbReference>
<evidence type="ECO:0000256" key="11">
    <source>
        <dbReference type="ARBA" id="ARBA00023002"/>
    </source>
</evidence>
<comment type="pathway">
    <text evidence="3 15">Amino-acid biosynthesis; L-threonine biosynthesis; L-threonine from L-aspartate: step 2/5.</text>
</comment>
<proteinExistence type="inferred from homology"/>
<evidence type="ECO:0000256" key="15">
    <source>
        <dbReference type="HAMAP-Rule" id="MF_02121"/>
    </source>
</evidence>
<evidence type="ECO:0000256" key="3">
    <source>
        <dbReference type="ARBA" id="ARBA00005097"/>
    </source>
</evidence>
<comment type="similarity">
    <text evidence="4 15">Belongs to the aspartate-semialdehyde dehydrogenase family.</text>
</comment>
<dbReference type="InterPro" id="IPR012280">
    <property type="entry name" value="Semialdhyde_DH_dimer_dom"/>
</dbReference>
<gene>
    <name evidence="15" type="primary">asd</name>
    <name evidence="17" type="ORF">QJ043_08185</name>
</gene>